<keyword evidence="3" id="KW-1185">Reference proteome</keyword>
<feature type="signal peptide" evidence="1">
    <location>
        <begin position="1"/>
        <end position="21"/>
    </location>
</feature>
<dbReference type="OrthoDB" id="3783760at2759"/>
<reference evidence="2 3" key="1">
    <citation type="submission" date="2020-01" db="EMBL/GenBank/DDBJ databases">
        <authorList>
            <consortium name="DOE Joint Genome Institute"/>
            <person name="Haridas S."/>
            <person name="Albert R."/>
            <person name="Binder M."/>
            <person name="Bloem J."/>
            <person name="Labutti K."/>
            <person name="Salamov A."/>
            <person name="Andreopoulos B."/>
            <person name="Baker S.E."/>
            <person name="Barry K."/>
            <person name="Bills G."/>
            <person name="Bluhm B.H."/>
            <person name="Cannon C."/>
            <person name="Castanera R."/>
            <person name="Culley D.E."/>
            <person name="Daum C."/>
            <person name="Ezra D."/>
            <person name="Gonzalez J.B."/>
            <person name="Henrissat B."/>
            <person name="Kuo A."/>
            <person name="Liang C."/>
            <person name="Lipzen A."/>
            <person name="Lutzoni F."/>
            <person name="Magnuson J."/>
            <person name="Mondo S."/>
            <person name="Nolan M."/>
            <person name="Ohm R."/>
            <person name="Pangilinan J."/>
            <person name="Park H.-J.H."/>
            <person name="Ramirez L."/>
            <person name="Alfaro M."/>
            <person name="Sun H."/>
            <person name="Tritt A."/>
            <person name="Yoshinaga Y."/>
            <person name="Zwiers L.-H.L."/>
            <person name="Turgeon B.G."/>
            <person name="Goodwin S.B."/>
            <person name="Spatafora J.W."/>
            <person name="Crous P.W."/>
            <person name="Grigoriev I.V."/>
        </authorList>
    </citation>
    <scope>NUCLEOTIDE SEQUENCE [LARGE SCALE GENOMIC DNA]</scope>
    <source>
        <strain evidence="2 3">CBS 611.86</strain>
    </source>
</reference>
<evidence type="ECO:0000313" key="3">
    <source>
        <dbReference type="Proteomes" id="UP000481861"/>
    </source>
</evidence>
<sequence length="156" mass="16564">MMFSTASLLAALALLPTLTLSAPALGSAKNVYIARCEPNDCFLGLLCEDPFTVVAYFRSGGITSENSTPTTLASLTGRNTAFEGTKRSVSVGADGTFVTNINADAKRAAKGSLVGDATLGTEPFVCFKDTETKFTVKYDLEKYTCTADYWCPSVQV</sequence>
<evidence type="ECO:0000313" key="2">
    <source>
        <dbReference type="EMBL" id="KAF2872741.1"/>
    </source>
</evidence>
<feature type="chain" id="PRO_5028976546" evidence="1">
    <location>
        <begin position="22"/>
        <end position="156"/>
    </location>
</feature>
<proteinExistence type="predicted"/>
<name>A0A7C8MBJ1_9PLEO</name>
<protein>
    <submittedName>
        <fullName evidence="2">Uncharacterized protein</fullName>
    </submittedName>
</protein>
<evidence type="ECO:0000256" key="1">
    <source>
        <dbReference type="SAM" id="SignalP"/>
    </source>
</evidence>
<comment type="caution">
    <text evidence="2">The sequence shown here is derived from an EMBL/GenBank/DDBJ whole genome shotgun (WGS) entry which is preliminary data.</text>
</comment>
<organism evidence="2 3">
    <name type="scientific">Massariosphaeria phaeospora</name>
    <dbReference type="NCBI Taxonomy" id="100035"/>
    <lineage>
        <taxon>Eukaryota</taxon>
        <taxon>Fungi</taxon>
        <taxon>Dikarya</taxon>
        <taxon>Ascomycota</taxon>
        <taxon>Pezizomycotina</taxon>
        <taxon>Dothideomycetes</taxon>
        <taxon>Pleosporomycetidae</taxon>
        <taxon>Pleosporales</taxon>
        <taxon>Pleosporales incertae sedis</taxon>
        <taxon>Massariosphaeria</taxon>
    </lineage>
</organism>
<dbReference type="Proteomes" id="UP000481861">
    <property type="component" value="Unassembled WGS sequence"/>
</dbReference>
<keyword evidence="1" id="KW-0732">Signal</keyword>
<gene>
    <name evidence="2" type="ORF">BDV95DRAFT_606326</name>
</gene>
<dbReference type="EMBL" id="JAADJZ010000009">
    <property type="protein sequence ID" value="KAF2872741.1"/>
    <property type="molecule type" value="Genomic_DNA"/>
</dbReference>
<accession>A0A7C8MBJ1</accession>
<dbReference type="AlphaFoldDB" id="A0A7C8MBJ1"/>